<organism evidence="3 4">
    <name type="scientific">Bradyrhizobium uaiense</name>
    <dbReference type="NCBI Taxonomy" id="2594946"/>
    <lineage>
        <taxon>Bacteria</taxon>
        <taxon>Pseudomonadati</taxon>
        <taxon>Pseudomonadota</taxon>
        <taxon>Alphaproteobacteria</taxon>
        <taxon>Hyphomicrobiales</taxon>
        <taxon>Nitrobacteraceae</taxon>
        <taxon>Bradyrhizobium</taxon>
    </lineage>
</organism>
<evidence type="ECO:0000313" key="4">
    <source>
        <dbReference type="Proteomes" id="UP000468531"/>
    </source>
</evidence>
<gene>
    <name evidence="3" type="ORF">FNJ47_08210</name>
</gene>
<dbReference type="Pfam" id="PF01557">
    <property type="entry name" value="FAA_hydrolase"/>
    <property type="match status" value="1"/>
</dbReference>
<dbReference type="Gene3D" id="3.90.850.10">
    <property type="entry name" value="Fumarylacetoacetase-like, C-terminal domain"/>
    <property type="match status" value="1"/>
</dbReference>
<feature type="domain" description="Fumarylacetoacetase-like C-terminal" evidence="2">
    <location>
        <begin position="88"/>
        <end position="239"/>
    </location>
</feature>
<dbReference type="GO" id="GO:0008684">
    <property type="term" value="F:2-oxopent-4-enoate hydratase activity"/>
    <property type="evidence" value="ECO:0007669"/>
    <property type="project" value="TreeGrafter"/>
</dbReference>
<name>A0A6P1BC03_9BRAD</name>
<dbReference type="InterPro" id="IPR050772">
    <property type="entry name" value="Hydratase-Decarb/MhpD_sf"/>
</dbReference>
<dbReference type="InterPro" id="IPR011234">
    <property type="entry name" value="Fumarylacetoacetase-like_C"/>
</dbReference>
<proteinExistence type="predicted"/>
<dbReference type="GO" id="GO:0005737">
    <property type="term" value="C:cytoplasm"/>
    <property type="evidence" value="ECO:0007669"/>
    <property type="project" value="TreeGrafter"/>
</dbReference>
<evidence type="ECO:0000256" key="1">
    <source>
        <dbReference type="ARBA" id="ARBA00023239"/>
    </source>
</evidence>
<dbReference type="EMBL" id="VKHP01000021">
    <property type="protein sequence ID" value="NEU95813.1"/>
    <property type="molecule type" value="Genomic_DNA"/>
</dbReference>
<dbReference type="PANTHER" id="PTHR30143">
    <property type="entry name" value="ACID HYDRATASE"/>
    <property type="match status" value="1"/>
</dbReference>
<dbReference type="PANTHER" id="PTHR30143:SF0">
    <property type="entry name" value="2-KETO-4-PENTENOATE HYDRATASE"/>
    <property type="match status" value="1"/>
</dbReference>
<dbReference type="Proteomes" id="UP000468531">
    <property type="component" value="Unassembled WGS sequence"/>
</dbReference>
<accession>A0A6P1BC03</accession>
<evidence type="ECO:0000313" key="3">
    <source>
        <dbReference type="EMBL" id="NEU95813.1"/>
    </source>
</evidence>
<reference evidence="3 4" key="1">
    <citation type="journal article" date="2020" name="Arch. Microbiol.">
        <title>Bradyrhizobium uaiense sp. nov., a new highly efficient cowpea symbiont.</title>
        <authorList>
            <person name="Cabral Michel D."/>
            <person name="Azarias Guimaraes A."/>
            <person name="Martins da Costa E."/>
            <person name="Soares de Carvalho T."/>
            <person name="Balsanelli E."/>
            <person name="Willems A."/>
            <person name="Maltempi de Souza E."/>
            <person name="de Souza Moreira F.M."/>
        </authorList>
    </citation>
    <scope>NUCLEOTIDE SEQUENCE [LARGE SCALE GENOMIC DNA]</scope>
    <source>
        <strain evidence="3 4">UFLA 03-164</strain>
    </source>
</reference>
<keyword evidence="1" id="KW-0456">Lyase</keyword>
<dbReference type="AlphaFoldDB" id="A0A6P1BC03"/>
<dbReference type="InterPro" id="IPR036663">
    <property type="entry name" value="Fumarylacetoacetase_C_sf"/>
</dbReference>
<evidence type="ECO:0000259" key="2">
    <source>
        <dbReference type="Pfam" id="PF01557"/>
    </source>
</evidence>
<comment type="caution">
    <text evidence="3">The sequence shown here is derived from an EMBL/GenBank/DDBJ whole genome shotgun (WGS) entry which is preliminary data.</text>
</comment>
<sequence>MSVPDFAERLLEARRSGTPASWRDIELPDRTAAYAVQDIVARQLGPVAGWKVGAADPEAEPMGAPCPVIGISSSPSAFDGAEWRMRGVEVEVGLRLGRDLVGAPSRSDCIRAVEALLPVVEVVETRLANWSESPALAKLADFQSHGALILGQPSAIDPATLDLRDVRAELAFDGQTVASTRGGNPASDAWRLLVWLAGHAEARGRPLRAGDVITTGSCTGLLFAAPAARVSAQVLRLGEVVLHF</sequence>
<dbReference type="SUPFAM" id="SSF56529">
    <property type="entry name" value="FAH"/>
    <property type="match status" value="1"/>
</dbReference>
<protein>
    <submittedName>
        <fullName evidence="3">Hydratase</fullName>
    </submittedName>
</protein>
<keyword evidence="4" id="KW-1185">Reference proteome</keyword>